<gene>
    <name evidence="3" type="ORF">ATK36_4346</name>
</gene>
<feature type="domain" description="Tyr recombinase" evidence="2">
    <location>
        <begin position="148"/>
        <end position="359"/>
    </location>
</feature>
<evidence type="ECO:0000259" key="2">
    <source>
        <dbReference type="PROSITE" id="PS51898"/>
    </source>
</evidence>
<dbReference type="GO" id="GO:0015074">
    <property type="term" value="P:DNA integration"/>
    <property type="evidence" value="ECO:0007669"/>
    <property type="project" value="InterPro"/>
</dbReference>
<dbReference type="InterPro" id="IPR013762">
    <property type="entry name" value="Integrase-like_cat_sf"/>
</dbReference>
<dbReference type="PROSITE" id="PS51898">
    <property type="entry name" value="TYR_RECOMBINASE"/>
    <property type="match status" value="1"/>
</dbReference>
<evidence type="ECO:0000256" key="1">
    <source>
        <dbReference type="ARBA" id="ARBA00023172"/>
    </source>
</evidence>
<accession>A0A2A9FCQ0</accession>
<dbReference type="Gene3D" id="1.10.443.10">
    <property type="entry name" value="Intergrase catalytic core"/>
    <property type="match status" value="1"/>
</dbReference>
<dbReference type="EMBL" id="PDJK01000002">
    <property type="protein sequence ID" value="PFG49207.1"/>
    <property type="molecule type" value="Genomic_DNA"/>
</dbReference>
<dbReference type="InterPro" id="IPR011010">
    <property type="entry name" value="DNA_brk_join_enz"/>
</dbReference>
<keyword evidence="1" id="KW-0233">DNA recombination</keyword>
<dbReference type="GO" id="GO:0006310">
    <property type="term" value="P:DNA recombination"/>
    <property type="evidence" value="ECO:0007669"/>
    <property type="project" value="UniProtKB-KW"/>
</dbReference>
<dbReference type="GO" id="GO:0003677">
    <property type="term" value="F:DNA binding"/>
    <property type="evidence" value="ECO:0007669"/>
    <property type="project" value="InterPro"/>
</dbReference>
<comment type="caution">
    <text evidence="3">The sequence shown here is derived from an EMBL/GenBank/DDBJ whole genome shotgun (WGS) entry which is preliminary data.</text>
</comment>
<keyword evidence="4" id="KW-1185">Reference proteome</keyword>
<reference evidence="3 4" key="1">
    <citation type="submission" date="2017-10" db="EMBL/GenBank/DDBJ databases">
        <title>Sequencing the genomes of 1000 actinobacteria strains.</title>
        <authorList>
            <person name="Klenk H.-P."/>
        </authorList>
    </citation>
    <scope>NUCLEOTIDE SEQUENCE [LARGE SCALE GENOMIC DNA]</scope>
    <source>
        <strain evidence="3 4">DSM 46092</strain>
    </source>
</reference>
<dbReference type="PANTHER" id="PTHR30349:SF64">
    <property type="entry name" value="PROPHAGE INTEGRASE INTD-RELATED"/>
    <property type="match status" value="1"/>
</dbReference>
<dbReference type="InterPro" id="IPR002104">
    <property type="entry name" value="Integrase_catalytic"/>
</dbReference>
<proteinExistence type="predicted"/>
<dbReference type="InterPro" id="IPR050090">
    <property type="entry name" value="Tyrosine_recombinase_XerCD"/>
</dbReference>
<dbReference type="Proteomes" id="UP000243542">
    <property type="component" value="Unassembled WGS sequence"/>
</dbReference>
<dbReference type="PANTHER" id="PTHR30349">
    <property type="entry name" value="PHAGE INTEGRASE-RELATED"/>
    <property type="match status" value="1"/>
</dbReference>
<dbReference type="SUPFAM" id="SSF56349">
    <property type="entry name" value="DNA breaking-rejoining enzymes"/>
    <property type="match status" value="1"/>
</dbReference>
<evidence type="ECO:0000313" key="3">
    <source>
        <dbReference type="EMBL" id="PFG49207.1"/>
    </source>
</evidence>
<sequence length="371" mass="42191">MAQGADLTGSVQAVLPVGVRYLDPEPAVFEAMLEGWTRQQHSRMLRETTIGECVRLVRRFAEFTGQYPWQWVPSEVEAFISELRSGSKPVAFSTVRGYQTTLRLFVEFVTDPRYGWPAECQTRFGMVPSQICHEWNTVTHSAEFEGQPARRALTYDELQTLFDAADDRVAQIRGRGRKGSLPALRDAALVKTVYAFGLRRREASMLDVADWRRNPRAGDYGRFGAVQVRYGKAVKGAPPRRRTVLTVPEMDWIVEVLQHWVGEVRAQFEPGGHGAMWMTERRGRIAVRTLDEAFAEIRSLAGLPAELDLHCLRHSYVTHLLEFGYPELFVQQQVGHSYASTTAIYSSVGDEFRNRLLEQSLQRQIKEGTPR</sequence>
<name>A0A2A9FCQ0_9PSEU</name>
<protein>
    <submittedName>
        <fullName evidence="3">Phage integrase family protein</fullName>
    </submittedName>
</protein>
<organism evidence="3 4">
    <name type="scientific">Amycolatopsis sulphurea</name>
    <dbReference type="NCBI Taxonomy" id="76022"/>
    <lineage>
        <taxon>Bacteria</taxon>
        <taxon>Bacillati</taxon>
        <taxon>Actinomycetota</taxon>
        <taxon>Actinomycetes</taxon>
        <taxon>Pseudonocardiales</taxon>
        <taxon>Pseudonocardiaceae</taxon>
        <taxon>Amycolatopsis</taxon>
    </lineage>
</organism>
<evidence type="ECO:0000313" key="4">
    <source>
        <dbReference type="Proteomes" id="UP000243542"/>
    </source>
</evidence>
<dbReference type="AlphaFoldDB" id="A0A2A9FCQ0"/>
<dbReference type="Pfam" id="PF00589">
    <property type="entry name" value="Phage_integrase"/>
    <property type="match status" value="1"/>
</dbReference>